<reference evidence="3" key="1">
    <citation type="submission" date="2021-02" db="EMBL/GenBank/DDBJ databases">
        <authorList>
            <person name="Nowell W R."/>
        </authorList>
    </citation>
    <scope>NUCLEOTIDE SEQUENCE</scope>
</reference>
<protein>
    <submittedName>
        <fullName evidence="3">Uncharacterized protein</fullName>
    </submittedName>
</protein>
<feature type="transmembrane region" description="Helical" evidence="1">
    <location>
        <begin position="12"/>
        <end position="30"/>
    </location>
</feature>
<evidence type="ECO:0000313" key="2">
    <source>
        <dbReference type="EMBL" id="CAF1463572.1"/>
    </source>
</evidence>
<dbReference type="Proteomes" id="UP000663852">
    <property type="component" value="Unassembled WGS sequence"/>
</dbReference>
<keyword evidence="1" id="KW-0472">Membrane</keyword>
<evidence type="ECO:0000256" key="1">
    <source>
        <dbReference type="SAM" id="Phobius"/>
    </source>
</evidence>
<keyword evidence="4" id="KW-1185">Reference proteome</keyword>
<dbReference type="EMBL" id="CAJNOR010004780">
    <property type="protein sequence ID" value="CAF1526889.1"/>
    <property type="molecule type" value="Genomic_DNA"/>
</dbReference>
<dbReference type="EMBL" id="CAJNOJ010000482">
    <property type="protein sequence ID" value="CAF1463572.1"/>
    <property type="molecule type" value="Genomic_DNA"/>
</dbReference>
<keyword evidence="1" id="KW-1133">Transmembrane helix</keyword>
<comment type="caution">
    <text evidence="3">The sequence shown here is derived from an EMBL/GenBank/DDBJ whole genome shotgun (WGS) entry which is preliminary data.</text>
</comment>
<dbReference type="Gene3D" id="2.60.120.260">
    <property type="entry name" value="Galactose-binding domain-like"/>
    <property type="match status" value="1"/>
</dbReference>
<gene>
    <name evidence="2" type="ORF">EDS130_LOCUS40319</name>
    <name evidence="3" type="ORF">XAT740_LOCUS41174</name>
</gene>
<dbReference type="Proteomes" id="UP000663828">
    <property type="component" value="Unassembled WGS sequence"/>
</dbReference>
<evidence type="ECO:0000313" key="4">
    <source>
        <dbReference type="Proteomes" id="UP000663828"/>
    </source>
</evidence>
<evidence type="ECO:0000313" key="3">
    <source>
        <dbReference type="EMBL" id="CAF1526889.1"/>
    </source>
</evidence>
<sequence length="269" mass="29590">MESNFVKTPTFYVMIFLFNPILSTSVGYISNTKYVSSGIIQIFWNITCAECTCKAFIYSFVAWNCINSNLTCLLIQNYSLVDTGVIPSDNSTFFFRQMPSEPLVSTSGTTQSTYTALSNGTLGFLSDKNATGNSWTQESYKYLAMTSTNVTLQIILETNKKDEWNADDISVRDSSLNEHLINGDFESNPSSTNWIINTNGCSSSDASFSNSLAHSASYSYHDACDAKSVTLSQSFAVTSGNFYTISLWYYYSPAPGGGSSPVRMTIAIN</sequence>
<accession>A0A815V7J2</accession>
<feature type="transmembrane region" description="Helical" evidence="1">
    <location>
        <begin position="42"/>
        <end position="63"/>
    </location>
</feature>
<name>A0A815V7J2_ADIRI</name>
<dbReference type="AlphaFoldDB" id="A0A815V7J2"/>
<keyword evidence="1" id="KW-0812">Transmembrane</keyword>
<organism evidence="3 4">
    <name type="scientific">Adineta ricciae</name>
    <name type="common">Rotifer</name>
    <dbReference type="NCBI Taxonomy" id="249248"/>
    <lineage>
        <taxon>Eukaryota</taxon>
        <taxon>Metazoa</taxon>
        <taxon>Spiralia</taxon>
        <taxon>Gnathifera</taxon>
        <taxon>Rotifera</taxon>
        <taxon>Eurotatoria</taxon>
        <taxon>Bdelloidea</taxon>
        <taxon>Adinetida</taxon>
        <taxon>Adinetidae</taxon>
        <taxon>Adineta</taxon>
    </lineage>
</organism>
<dbReference type="OrthoDB" id="10048422at2759"/>
<proteinExistence type="predicted"/>